<dbReference type="PANTHER" id="PTHR10131">
    <property type="entry name" value="TNF RECEPTOR ASSOCIATED FACTOR"/>
    <property type="match status" value="1"/>
</dbReference>
<dbReference type="EMBL" id="CP092875">
    <property type="protein sequence ID" value="UYV75936.1"/>
    <property type="molecule type" value="Genomic_DNA"/>
</dbReference>
<dbReference type="Gene3D" id="3.30.40.10">
    <property type="entry name" value="Zinc/RING finger domain, C3HC4 (zinc finger)"/>
    <property type="match status" value="2"/>
</dbReference>
<name>A0ABY6L462_9ARAC</name>
<protein>
    <recommendedName>
        <fullName evidence="6">TRAF-type domain-containing protein</fullName>
    </recommendedName>
</protein>
<feature type="zinc finger region" description="TRAF-type" evidence="4">
    <location>
        <begin position="261"/>
        <end position="309"/>
    </location>
</feature>
<dbReference type="InterPro" id="IPR013083">
    <property type="entry name" value="Znf_RING/FYVE/PHD"/>
</dbReference>
<keyword evidence="2 4" id="KW-0863">Zinc-finger</keyword>
<dbReference type="SUPFAM" id="SSF49599">
    <property type="entry name" value="TRAF domain-like"/>
    <property type="match status" value="2"/>
</dbReference>
<keyword evidence="3 4" id="KW-0862">Zinc</keyword>
<evidence type="ECO:0000256" key="5">
    <source>
        <dbReference type="SAM" id="Coils"/>
    </source>
</evidence>
<reference evidence="7 8" key="1">
    <citation type="submission" date="2022-01" db="EMBL/GenBank/DDBJ databases">
        <title>A chromosomal length assembly of Cordylochernes scorpioides.</title>
        <authorList>
            <person name="Zeh D."/>
            <person name="Zeh J."/>
        </authorList>
    </citation>
    <scope>NUCLEOTIDE SEQUENCE [LARGE SCALE GENOMIC DNA]</scope>
    <source>
        <strain evidence="7">IN4F17</strain>
        <tissue evidence="7">Whole Body</tissue>
    </source>
</reference>
<keyword evidence="5" id="KW-0175">Coiled coil</keyword>
<dbReference type="PROSITE" id="PS50145">
    <property type="entry name" value="ZF_TRAF"/>
    <property type="match status" value="2"/>
</dbReference>
<feature type="domain" description="TRAF-type" evidence="6">
    <location>
        <begin position="261"/>
        <end position="309"/>
    </location>
</feature>
<keyword evidence="8" id="KW-1185">Reference proteome</keyword>
<proteinExistence type="predicted"/>
<dbReference type="PANTHER" id="PTHR10131:SF94">
    <property type="entry name" value="TNF RECEPTOR-ASSOCIATED FACTOR 4"/>
    <property type="match status" value="1"/>
</dbReference>
<accession>A0ABY6L462</accession>
<feature type="coiled-coil region" evidence="5">
    <location>
        <begin position="40"/>
        <end position="67"/>
    </location>
</feature>
<evidence type="ECO:0000256" key="2">
    <source>
        <dbReference type="ARBA" id="ARBA00022771"/>
    </source>
</evidence>
<evidence type="ECO:0000256" key="1">
    <source>
        <dbReference type="ARBA" id="ARBA00022723"/>
    </source>
</evidence>
<sequence length="575" mass="64801">MDARLLNIEQKMEVWERRMTGIETSMASCTDALATNTRLISHNTLKIRNLEERAEALERRARENNLIIYGIESAETDSRELLLQKVKKLMAEDMQITDDVVIAECHRLGRGPKAPILIEVPDHESRISLLKNSSKLRILNIFMSRDYSPQIREQRKILIEKRRELYRKGIGSKVPQLTRMAAERKQNCELASMGCGATFSSKEEAVEHAETCGYIERECPMGCGARLLKKELIPHLSGHCTFRNVTCTYCGMEVVQNQLDAHQENCDLKSIPCDYCGLSISKKEMSSHLLECLRKPVPCSFREMGCDFEGEAASRLDHEMDVQLHFPLLGHSMRKLTRLCDNIRNSNCGQCHCSNPSYNYLFQNPDNVPLHRYHIIILITVFIVVVSVSGPRNTRSPELIQVLHIMYTLLQRASEYKKSRAYPGPPYHVHLIAAGLGIQEAQSLSSGQYTKPNFTAWPYLVCQEFGLAVKGLHTFPAAVLIGEKGECVGMGVEFLMLLLVSPVRAISAMAKVSMTCLCSTFDWARSLSITPLLVKAWRSGSLQPQLLNAGDGCRSSIVLHENVHLFLSHCTPILR</sequence>
<dbReference type="Proteomes" id="UP001235939">
    <property type="component" value="Chromosome 13"/>
</dbReference>
<feature type="zinc finger region" description="TRAF-type" evidence="4">
    <location>
        <begin position="208"/>
        <end position="259"/>
    </location>
</feature>
<evidence type="ECO:0000256" key="4">
    <source>
        <dbReference type="PROSITE-ProRule" id="PRU00207"/>
    </source>
</evidence>
<dbReference type="InterPro" id="IPR001293">
    <property type="entry name" value="Znf_TRAF"/>
</dbReference>
<keyword evidence="1 4" id="KW-0479">Metal-binding</keyword>
<evidence type="ECO:0000313" key="8">
    <source>
        <dbReference type="Proteomes" id="UP001235939"/>
    </source>
</evidence>
<evidence type="ECO:0000256" key="3">
    <source>
        <dbReference type="ARBA" id="ARBA00022833"/>
    </source>
</evidence>
<feature type="domain" description="TRAF-type" evidence="6">
    <location>
        <begin position="208"/>
        <end position="259"/>
    </location>
</feature>
<gene>
    <name evidence="7" type="ORF">LAZ67_13001867</name>
</gene>
<dbReference type="Pfam" id="PF02176">
    <property type="entry name" value="zf-TRAF"/>
    <property type="match status" value="1"/>
</dbReference>
<organism evidence="7 8">
    <name type="scientific">Cordylochernes scorpioides</name>
    <dbReference type="NCBI Taxonomy" id="51811"/>
    <lineage>
        <taxon>Eukaryota</taxon>
        <taxon>Metazoa</taxon>
        <taxon>Ecdysozoa</taxon>
        <taxon>Arthropoda</taxon>
        <taxon>Chelicerata</taxon>
        <taxon>Arachnida</taxon>
        <taxon>Pseudoscorpiones</taxon>
        <taxon>Cheliferoidea</taxon>
        <taxon>Chernetidae</taxon>
        <taxon>Cordylochernes</taxon>
    </lineage>
</organism>
<evidence type="ECO:0000313" key="7">
    <source>
        <dbReference type="EMBL" id="UYV75936.1"/>
    </source>
</evidence>
<evidence type="ECO:0000259" key="6">
    <source>
        <dbReference type="PROSITE" id="PS50145"/>
    </source>
</evidence>